<sequence length="1326" mass="158206">MLERRGACAKQRIDKLVSHFSGLVKEKRKNTAFCNFSSRKTLIYEHIHDADFLMRKGNSINSLFNYIYVNERIREINSILANTKNGRGTQQNYPNTDIIDDEKIDKVIENLYRLCVKGNIDTSDERIRYYIDFVLSYVNEYMGNNVPSAINKGIEKDRIGKKFISVKSYLRFLDILKVLNIKNEFNSLLKYVSENIHFFPIDIVKKIAFNHDLNRNYSFFFKNVVDYMYTLIQSNIELYYKELQNMNDCINIYTHFFFAKKYNHEKKTYDYEINEDVTYFHSLNYIYINHILTFGNLIRSKEKNTYEEKKYTNKIEMTEKKQNDQKDFSQGNMCKESTIYSDNISPINNDPREGVHNRQNKERYNNVSLGWIDHLTASFNNLEKKTQENNFTLQGRNDEKRKKRLIKETNQKNIITFTPYIAKECVLCVENFHFNYHMVDTIYVLFNYYTHLLYKKKKQTKKEFLFFFIPDIRENITDILLNFINILSNEIRKNKIVKNKKIIDSLERILKLGDAFEIPFTLEPFIIYHCNVLLVSKFDLSLLDNIKILSLFRELNRVQGTKLKKQKSLVGEKAYISHEWNSCGVEKKTFIDERSAKKNDKNYDQLAKMDNNCLQKGEKKKKKNPSTDQFHTKLSNTDGGTPVCNTNNDHFMGNMIKLVFDNLKKCLHNAKGNDVCMLMPAVYEFHKHMDEEIKNILTVQVTCNKDDINEQNLVNILRVFCKIGYRNELIDKFLYNSVKFLTDEKINKMKDFSTNEEHDRSNCIRKDLIIDDVLKNTPFSCPKLFLLFFYYKGKSCLFTYKDIYYVENYVQNSFFEMNIKDFIYLLLIYHRNKIVLLPQLLLKIFSIFNNGKKYISVDDLLFGLFLLSKNYLCLANSSNGKKGNAYYQNNFSVIEKINLFRKSKYCQPHIDNIISVVNDMLLYLYDDKLINCKADEMKKLQQEGNIKSSDLLGKETDRHIDNHCERSEMCENMVNKGMDPLLVANESWNNRKANFNDLKYNMIMMKIFYNLYYNLLNVQKKKKKIKILNSHHEKFLTYLFSCFNDNFLKHEKDINYISPLLYYFSYFNIYSPFHFEKQISYILKNCAFDYKLFRNILLSHIFIKKKIPTEIKNCMKEYVSNNYERFPQNIQVETFKFCNHFLVINGENENVDQDQALFKKMLNIILSNLQKMKPKHYLDIYITISNNCVKIKQHYINLFNHMNRHASQYTGEQLMLILFYMYKTGYSKPKIRKKIRNLILHYHKKRQINLSTYIKYVLPLDEFGIYHLFPVKFQQIIYDKLTEDVRDCVREPLNDKAECEIETKEMKDREKKNAPIYIFEQMVKSS</sequence>
<dbReference type="Proteomes" id="UP000195521">
    <property type="component" value="Unassembled WGS sequence"/>
</dbReference>
<feature type="region of interest" description="Disordered" evidence="1">
    <location>
        <begin position="615"/>
        <end position="634"/>
    </location>
</feature>
<gene>
    <name evidence="2" type="ORF">PGO_061360</name>
</gene>
<evidence type="ECO:0000313" key="3">
    <source>
        <dbReference type="Proteomes" id="UP000195521"/>
    </source>
</evidence>
<dbReference type="EMBL" id="BDQF01000007">
    <property type="protein sequence ID" value="GAW79991.1"/>
    <property type="molecule type" value="Genomic_DNA"/>
</dbReference>
<accession>A0A1Y1JBT3</accession>
<dbReference type="OrthoDB" id="392023at2759"/>
<protein>
    <submittedName>
        <fullName evidence="2">Uncharacterized protein</fullName>
    </submittedName>
</protein>
<evidence type="ECO:0000256" key="1">
    <source>
        <dbReference type="SAM" id="MobiDB-lite"/>
    </source>
</evidence>
<name>A0A1Y1JBT3_PLAGO</name>
<keyword evidence="3" id="KW-1185">Reference proteome</keyword>
<organism evidence="2 3">
    <name type="scientific">Plasmodium gonderi</name>
    <dbReference type="NCBI Taxonomy" id="77519"/>
    <lineage>
        <taxon>Eukaryota</taxon>
        <taxon>Sar</taxon>
        <taxon>Alveolata</taxon>
        <taxon>Apicomplexa</taxon>
        <taxon>Aconoidasida</taxon>
        <taxon>Haemosporida</taxon>
        <taxon>Plasmodiidae</taxon>
        <taxon>Plasmodium</taxon>
        <taxon>Plasmodium (Plasmodium)</taxon>
    </lineage>
</organism>
<evidence type="ECO:0000313" key="2">
    <source>
        <dbReference type="EMBL" id="GAW79991.1"/>
    </source>
</evidence>
<dbReference type="RefSeq" id="XP_028542580.1">
    <property type="nucleotide sequence ID" value="XM_028686779.1"/>
</dbReference>
<dbReference type="GeneID" id="39746703"/>
<proteinExistence type="predicted"/>
<comment type="caution">
    <text evidence="2">The sequence shown here is derived from an EMBL/GenBank/DDBJ whole genome shotgun (WGS) entry which is preliminary data.</text>
</comment>
<reference evidence="3" key="1">
    <citation type="submission" date="2017-04" db="EMBL/GenBank/DDBJ databases">
        <title>Plasmodium gonderi genome.</title>
        <authorList>
            <person name="Arisue N."/>
            <person name="Honma H."/>
            <person name="Kawai S."/>
            <person name="Tougan T."/>
            <person name="Tanabe K."/>
            <person name="Horii T."/>
        </authorList>
    </citation>
    <scope>NUCLEOTIDE SEQUENCE [LARGE SCALE GENOMIC DNA]</scope>
    <source>
        <strain evidence="3">ATCC 30045</strain>
    </source>
</reference>
<dbReference type="OMA" id="TDECGYI"/>